<organism evidence="2 3">
    <name type="scientific">Limnovirga soli</name>
    <dbReference type="NCBI Taxonomy" id="2656915"/>
    <lineage>
        <taxon>Bacteria</taxon>
        <taxon>Pseudomonadati</taxon>
        <taxon>Bacteroidota</taxon>
        <taxon>Chitinophagia</taxon>
        <taxon>Chitinophagales</taxon>
        <taxon>Chitinophagaceae</taxon>
        <taxon>Limnovirga</taxon>
    </lineage>
</organism>
<comment type="caution">
    <text evidence="2">The sequence shown here is derived from an EMBL/GenBank/DDBJ whole genome shotgun (WGS) entry which is preliminary data.</text>
</comment>
<keyword evidence="1" id="KW-1133">Transmembrane helix</keyword>
<sequence length="235" mass="25824">MQNENRNNFHWKNKLDDIDSLPGEGIADKNAAWEKLHARLGGQPRRKIAIWYWAAASILLLVLIAVLLPKPATTELATNNSQLITPHKPANQKPANAVTETANVVSTVPKTTIPQQVHLQAQKMVTNVENEPISKAEANNTTAENIVTVPPVLQLLPVADTPTNILAMAPVKKKLKVVHINELGDPLPQQPAMAKAADYHTFQLKIMSQEMYGSQIITSDNSTLNIFKSKNTPTN</sequence>
<proteinExistence type="predicted"/>
<dbReference type="AlphaFoldDB" id="A0A8J8FF02"/>
<evidence type="ECO:0000313" key="2">
    <source>
        <dbReference type="EMBL" id="NNV55387.1"/>
    </source>
</evidence>
<dbReference type="Proteomes" id="UP000598971">
    <property type="component" value="Unassembled WGS sequence"/>
</dbReference>
<feature type="transmembrane region" description="Helical" evidence="1">
    <location>
        <begin position="49"/>
        <end position="68"/>
    </location>
</feature>
<protein>
    <submittedName>
        <fullName evidence="2">Uncharacterized protein</fullName>
    </submittedName>
</protein>
<evidence type="ECO:0000313" key="3">
    <source>
        <dbReference type="Proteomes" id="UP000598971"/>
    </source>
</evidence>
<name>A0A8J8FF02_9BACT</name>
<evidence type="ECO:0000256" key="1">
    <source>
        <dbReference type="SAM" id="Phobius"/>
    </source>
</evidence>
<accession>A0A8J8FF02</accession>
<keyword evidence="1" id="KW-0812">Transmembrane</keyword>
<keyword evidence="1" id="KW-0472">Membrane</keyword>
<gene>
    <name evidence="2" type="ORF">GD597_07955</name>
</gene>
<dbReference type="EMBL" id="WHPF01000005">
    <property type="protein sequence ID" value="NNV55387.1"/>
    <property type="molecule type" value="Genomic_DNA"/>
</dbReference>
<reference evidence="2" key="1">
    <citation type="submission" date="2019-10" db="EMBL/GenBank/DDBJ databases">
        <title>Draft genome sequence of Panacibacter sp. KCS-6.</title>
        <authorList>
            <person name="Yim K.J."/>
        </authorList>
    </citation>
    <scope>NUCLEOTIDE SEQUENCE</scope>
    <source>
        <strain evidence="2">KCS-6</strain>
    </source>
</reference>
<keyword evidence="3" id="KW-1185">Reference proteome</keyword>